<proteinExistence type="inferred from homology"/>
<dbReference type="Pfam" id="PF05199">
    <property type="entry name" value="GMC_oxred_C"/>
    <property type="match status" value="1"/>
</dbReference>
<dbReference type="STRING" id="1502745.SAMN02799620_01473"/>
<dbReference type="PANTHER" id="PTHR47470">
    <property type="entry name" value="CHOLESTEROL OXIDASE"/>
    <property type="match status" value="1"/>
</dbReference>
<evidence type="ECO:0000256" key="12">
    <source>
        <dbReference type="ARBA" id="ARBA00049645"/>
    </source>
</evidence>
<comment type="pathway">
    <text evidence="12">Steroid metabolism; cholesterol degradation.</text>
</comment>
<evidence type="ECO:0000256" key="1">
    <source>
        <dbReference type="ARBA" id="ARBA00001974"/>
    </source>
</evidence>
<keyword evidence="5" id="KW-0274">FAD</keyword>
<reference evidence="19" key="1">
    <citation type="submission" date="2016-10" db="EMBL/GenBank/DDBJ databases">
        <authorList>
            <person name="Varghese N."/>
            <person name="Submissions S."/>
        </authorList>
    </citation>
    <scope>NUCLEOTIDE SEQUENCE [LARGE SCALE GENOMIC DNA]</scope>
    <source>
        <strain evidence="19">UNC267MFSha1.1M11</strain>
    </source>
</reference>
<accession>A0A1G4VRS2</accession>
<evidence type="ECO:0000259" key="17">
    <source>
        <dbReference type="Pfam" id="PF05199"/>
    </source>
</evidence>
<dbReference type="InterPro" id="IPR036188">
    <property type="entry name" value="FAD/NAD-bd_sf"/>
</dbReference>
<dbReference type="GO" id="GO:0050660">
    <property type="term" value="F:flavin adenine dinucleotide binding"/>
    <property type="evidence" value="ECO:0007669"/>
    <property type="project" value="InterPro"/>
</dbReference>
<dbReference type="PANTHER" id="PTHR47470:SF1">
    <property type="entry name" value="FAD-DEPENDENT OXIDOREDUCTASE 2 FAD BINDING DOMAIN-CONTAINING PROTEIN"/>
    <property type="match status" value="1"/>
</dbReference>
<evidence type="ECO:0000256" key="8">
    <source>
        <dbReference type="ARBA" id="ARBA00023166"/>
    </source>
</evidence>
<name>A0A1G4VRS2_9MYCO</name>
<keyword evidence="8" id="KW-1207">Sterol metabolism</keyword>
<protein>
    <recommendedName>
        <fullName evidence="14">Cholesterol oxidase</fullName>
        <ecNumber evidence="13">1.1.3.6</ecNumber>
        <ecNumber evidence="11">5.3.3.1</ecNumber>
    </recommendedName>
    <alternativeName>
        <fullName evidence="15">Cholesterol isomerase</fullName>
    </alternativeName>
</protein>
<evidence type="ECO:0000256" key="5">
    <source>
        <dbReference type="ARBA" id="ARBA00022827"/>
    </source>
</evidence>
<organism evidence="18 19">
    <name type="scientific">Mycolicibacterium fluoranthenivorans</name>
    <dbReference type="NCBI Taxonomy" id="258505"/>
    <lineage>
        <taxon>Bacteria</taxon>
        <taxon>Bacillati</taxon>
        <taxon>Actinomycetota</taxon>
        <taxon>Actinomycetes</taxon>
        <taxon>Mycobacteriales</taxon>
        <taxon>Mycobacteriaceae</taxon>
        <taxon>Mycolicibacterium</taxon>
    </lineage>
</organism>
<evidence type="ECO:0000313" key="19">
    <source>
        <dbReference type="Proteomes" id="UP000199707"/>
    </source>
</evidence>
<keyword evidence="9" id="KW-0753">Steroid metabolism</keyword>
<evidence type="ECO:0000256" key="7">
    <source>
        <dbReference type="ARBA" id="ARBA00023098"/>
    </source>
</evidence>
<evidence type="ECO:0000256" key="10">
    <source>
        <dbReference type="ARBA" id="ARBA00023235"/>
    </source>
</evidence>
<evidence type="ECO:0000256" key="11">
    <source>
        <dbReference type="ARBA" id="ARBA00038856"/>
    </source>
</evidence>
<dbReference type="EC" id="5.3.3.1" evidence="11"/>
<evidence type="ECO:0000256" key="4">
    <source>
        <dbReference type="ARBA" id="ARBA00022630"/>
    </source>
</evidence>
<evidence type="ECO:0000256" key="14">
    <source>
        <dbReference type="ARBA" id="ARBA00049744"/>
    </source>
</evidence>
<keyword evidence="4" id="KW-0285">Flavoprotein</keyword>
<dbReference type="AlphaFoldDB" id="A0A1G4VRS2"/>
<evidence type="ECO:0000256" key="3">
    <source>
        <dbReference type="ARBA" id="ARBA00022548"/>
    </source>
</evidence>
<evidence type="ECO:0000256" key="2">
    <source>
        <dbReference type="ARBA" id="ARBA00010790"/>
    </source>
</evidence>
<keyword evidence="6" id="KW-0560">Oxidoreductase</keyword>
<evidence type="ECO:0000256" key="6">
    <source>
        <dbReference type="ARBA" id="ARBA00023002"/>
    </source>
</evidence>
<dbReference type="EMBL" id="FMUB01000003">
    <property type="protein sequence ID" value="SCX10898.1"/>
    <property type="molecule type" value="Genomic_DNA"/>
</dbReference>
<evidence type="ECO:0000256" key="9">
    <source>
        <dbReference type="ARBA" id="ARBA00023221"/>
    </source>
</evidence>
<dbReference type="InterPro" id="IPR007867">
    <property type="entry name" value="GMC_OxRtase_C"/>
</dbReference>
<dbReference type="Pfam" id="PF00732">
    <property type="entry name" value="GMC_oxred_N"/>
    <property type="match status" value="1"/>
</dbReference>
<feature type="domain" description="Glucose-methanol-choline oxidoreductase C-terminal" evidence="17">
    <location>
        <begin position="492"/>
        <end position="546"/>
    </location>
</feature>
<comment type="similarity">
    <text evidence="2">Belongs to the GMC oxidoreductase family.</text>
</comment>
<dbReference type="EC" id="1.1.3.6" evidence="13"/>
<comment type="cofactor">
    <cofactor evidence="1">
        <name>FAD</name>
        <dbReference type="ChEBI" id="CHEBI:57692"/>
    </cofactor>
</comment>
<keyword evidence="3" id="KW-0153">Cholesterol metabolism</keyword>
<evidence type="ECO:0000256" key="13">
    <source>
        <dbReference type="ARBA" id="ARBA00049723"/>
    </source>
</evidence>
<dbReference type="Proteomes" id="UP000199707">
    <property type="component" value="Unassembled WGS sequence"/>
</dbReference>
<keyword evidence="7" id="KW-0443">Lipid metabolism</keyword>
<gene>
    <name evidence="18" type="ORF">SAMN02799620_01473</name>
</gene>
<keyword evidence="10" id="KW-0413">Isomerase</keyword>
<dbReference type="InterPro" id="IPR052542">
    <property type="entry name" value="Cholesterol_Oxidase"/>
</dbReference>
<dbReference type="GO" id="GO:0004769">
    <property type="term" value="F:steroid Delta-isomerase activity"/>
    <property type="evidence" value="ECO:0007669"/>
    <property type="project" value="UniProtKB-EC"/>
</dbReference>
<dbReference type="SUPFAM" id="SSF51905">
    <property type="entry name" value="FAD/NAD(P)-binding domain"/>
    <property type="match status" value="1"/>
</dbReference>
<dbReference type="Pfam" id="PF13450">
    <property type="entry name" value="NAD_binding_8"/>
    <property type="match status" value="1"/>
</dbReference>
<dbReference type="GO" id="GO:0016995">
    <property type="term" value="F:cholesterol oxidase activity"/>
    <property type="evidence" value="ECO:0007669"/>
    <property type="project" value="UniProtKB-EC"/>
</dbReference>
<dbReference type="InterPro" id="IPR000172">
    <property type="entry name" value="GMC_OxRdtase_N"/>
</dbReference>
<dbReference type="GO" id="GO:0008203">
    <property type="term" value="P:cholesterol metabolic process"/>
    <property type="evidence" value="ECO:0007669"/>
    <property type="project" value="UniProtKB-KW"/>
</dbReference>
<sequence>MPLDKELPPDTEVLIVGSGFGGSVMAAELAKAGRDVCVLERGRAYPPGSFPRDPAGVSLNFWDPAAGLHGMFDVWSFDNIDAIVASGLGGGSLIYANVMLPKDESWFTQPTPDGTATEQWALTRRHLDEHYGAVTEFLRVQTLPNGPADTAFQLPKTTRFLQMRPADGGEPAVLAPLAVRFRDDDGLPSVGAPLTGEPYGSVHGPGYHRRTCRLCGECDLGCNDGAKSSMDTTYLSLADHHGASIHTRTEVIGFTPISTEEGHLFDVRVRVHHEGSSTERSVKAKRLVLAAGTLGSTYLLLRQQDTFNIDNGALGTRFSGNGDYLGFVHSADGDLACTKGPVITAYRHYPGDGRGQGMYIEDAGYPAFAAWLMQLGQAGGMAVDAMRMVLSRKLGDVLGRRKDPNLASEINRILKDGSFSAGFMPLLGMGRDRPDGRLSLDDSGAVLQNDWSVATSEPYFDAMRTRMAAIASGFGGEFTPNLIADFFDRVITVHPVGGCPMDTNLAAGVIDTYGRVREVPGLRVCDGSVFPGPIGPNPSLTIAAFARRSALNLLAEPDFGRAPHPADEFGQPPT</sequence>
<dbReference type="Gene3D" id="3.50.50.60">
    <property type="entry name" value="FAD/NAD(P)-binding domain"/>
    <property type="match status" value="3"/>
</dbReference>
<evidence type="ECO:0000313" key="18">
    <source>
        <dbReference type="EMBL" id="SCX10898.1"/>
    </source>
</evidence>
<evidence type="ECO:0000256" key="15">
    <source>
        <dbReference type="ARBA" id="ARBA00049778"/>
    </source>
</evidence>
<dbReference type="RefSeq" id="WP_090355109.1">
    <property type="nucleotide sequence ID" value="NZ_FMUB01000003.1"/>
</dbReference>
<feature type="domain" description="Glucose-methanol-choline oxidoreductase N-terminal" evidence="16">
    <location>
        <begin position="211"/>
        <end position="302"/>
    </location>
</feature>
<evidence type="ECO:0000259" key="16">
    <source>
        <dbReference type="Pfam" id="PF00732"/>
    </source>
</evidence>